<protein>
    <recommendedName>
        <fullName evidence="3">Capsule assembly protein Wzi</fullName>
    </recommendedName>
</protein>
<dbReference type="InterPro" id="IPR038636">
    <property type="entry name" value="Wzi_sf"/>
</dbReference>
<dbReference type="EMBL" id="JACHGJ010000004">
    <property type="protein sequence ID" value="MBB6480730.1"/>
    <property type="molecule type" value="Genomic_DNA"/>
</dbReference>
<dbReference type="Gene3D" id="2.40.160.130">
    <property type="entry name" value="Capsule assembly protein Wzi"/>
    <property type="match status" value="1"/>
</dbReference>
<sequence length="568" mass="64704">MKNKKPLLIFIISIIFSLTIQGQTYNTVDVDESVYKILEMAEMRGIIENLSQMRPFYKAEILDYLNQMDRKRSELSRMEQTVLDSALKKYSPQDREITAINVLKQGKVQFNNEPDATFPVAIGIYFDFELRGDLNSGTIHSTNFTTLNLEGDLSTYGSYDMNASVGVNDVNVDAFSPYAYTNIATDGYYIALSSGLNGGGLVDGDEDGTSFSLMTMPELNFSFRENKIKLNYARVRRDHGNGIGNLSISASARPYSGLDLGFRPLDWFNLYFSTGSLDNWMEGTDSYGSDDIISQKMLTSQLFEFLPVNWIYFSFSSSAIWGKRFEIAYLNPLLPPVIGQSLTGDQDNISMDFSLAFKIPPAGVKIYANVYLDEITSNEGLLSDPIMPWAAQGGAKWAIPWLPFTMASFQYTRIEPYTYDHWPQEYYFSDEGDTFDLTWTNNNENLGYHLPPNSDEFLIRIESMPYMNFHFMLQYQFIRHGDNGVDGDGYGAIDNVSYERSQDLTKDFLNDGIYEKIHIATLAAAYEFENLPIWVSIDYSFNYTTNFETIEGKTMRRNILGMKLHIFP</sequence>
<reference evidence="1 2" key="1">
    <citation type="submission" date="2020-08" db="EMBL/GenBank/DDBJ databases">
        <title>Genomic Encyclopedia of Type Strains, Phase IV (KMG-IV): sequencing the most valuable type-strain genomes for metagenomic binning, comparative biology and taxonomic classification.</title>
        <authorList>
            <person name="Goeker M."/>
        </authorList>
    </citation>
    <scope>NUCLEOTIDE SEQUENCE [LARGE SCALE GENOMIC DNA]</scope>
    <source>
        <strain evidence="1 2">DSM 2461</strain>
    </source>
</reference>
<keyword evidence="2" id="KW-1185">Reference proteome</keyword>
<dbReference type="Proteomes" id="UP000587760">
    <property type="component" value="Unassembled WGS sequence"/>
</dbReference>
<dbReference type="AlphaFoldDB" id="A0A841RCL2"/>
<dbReference type="RefSeq" id="WP_184746993.1">
    <property type="nucleotide sequence ID" value="NZ_JACHGJ010000004.1"/>
</dbReference>
<evidence type="ECO:0000313" key="2">
    <source>
        <dbReference type="Proteomes" id="UP000587760"/>
    </source>
</evidence>
<name>A0A841RCL2_9SPIO</name>
<evidence type="ECO:0008006" key="3">
    <source>
        <dbReference type="Google" id="ProtNLM"/>
    </source>
</evidence>
<gene>
    <name evidence="1" type="ORF">HNR50_002403</name>
</gene>
<comment type="caution">
    <text evidence="1">The sequence shown here is derived from an EMBL/GenBank/DDBJ whole genome shotgun (WGS) entry which is preliminary data.</text>
</comment>
<evidence type="ECO:0000313" key="1">
    <source>
        <dbReference type="EMBL" id="MBB6480730.1"/>
    </source>
</evidence>
<proteinExistence type="predicted"/>
<accession>A0A841RCL2</accession>
<organism evidence="1 2">
    <name type="scientific">Spirochaeta isovalerica</name>
    <dbReference type="NCBI Taxonomy" id="150"/>
    <lineage>
        <taxon>Bacteria</taxon>
        <taxon>Pseudomonadati</taxon>
        <taxon>Spirochaetota</taxon>
        <taxon>Spirochaetia</taxon>
        <taxon>Spirochaetales</taxon>
        <taxon>Spirochaetaceae</taxon>
        <taxon>Spirochaeta</taxon>
    </lineage>
</organism>